<evidence type="ECO:0000256" key="2">
    <source>
        <dbReference type="ARBA" id="ARBA00023012"/>
    </source>
</evidence>
<dbReference type="InterPro" id="IPR036388">
    <property type="entry name" value="WH-like_DNA-bd_sf"/>
</dbReference>
<evidence type="ECO:0000259" key="7">
    <source>
        <dbReference type="PROSITE" id="PS51755"/>
    </source>
</evidence>
<dbReference type="GO" id="GO:0000156">
    <property type="term" value="F:phosphorelay response regulator activity"/>
    <property type="evidence" value="ECO:0007669"/>
    <property type="project" value="TreeGrafter"/>
</dbReference>
<dbReference type="InterPro" id="IPR039420">
    <property type="entry name" value="WalR-like"/>
</dbReference>
<protein>
    <submittedName>
        <fullName evidence="8">Response regulator transcription factor</fullName>
    </submittedName>
</protein>
<dbReference type="Pfam" id="PF00486">
    <property type="entry name" value="Trans_reg_C"/>
    <property type="match status" value="1"/>
</dbReference>
<dbReference type="Gene3D" id="3.40.50.2300">
    <property type="match status" value="1"/>
</dbReference>
<organism evidence="8 9">
    <name type="scientific">Dyella choica</name>
    <dbReference type="NCBI Taxonomy" id="1927959"/>
    <lineage>
        <taxon>Bacteria</taxon>
        <taxon>Pseudomonadati</taxon>
        <taxon>Pseudomonadota</taxon>
        <taxon>Gammaproteobacteria</taxon>
        <taxon>Lysobacterales</taxon>
        <taxon>Rhodanobacteraceae</taxon>
        <taxon>Dyella</taxon>
    </lineage>
</organism>
<keyword evidence="2" id="KW-0902">Two-component regulatory system</keyword>
<evidence type="ECO:0000256" key="3">
    <source>
        <dbReference type="ARBA" id="ARBA00023125"/>
    </source>
</evidence>
<dbReference type="EMBL" id="RYYV01000014">
    <property type="protein sequence ID" value="RUL72692.1"/>
    <property type="molecule type" value="Genomic_DNA"/>
</dbReference>
<feature type="modified residue" description="4-aspartylphosphate" evidence="4">
    <location>
        <position position="71"/>
    </location>
</feature>
<dbReference type="InterPro" id="IPR016032">
    <property type="entry name" value="Sig_transdc_resp-reg_C-effctor"/>
</dbReference>
<evidence type="ECO:0000313" key="8">
    <source>
        <dbReference type="EMBL" id="RUL72692.1"/>
    </source>
</evidence>
<dbReference type="InterPro" id="IPR001867">
    <property type="entry name" value="OmpR/PhoB-type_DNA-bd"/>
</dbReference>
<dbReference type="SUPFAM" id="SSF46894">
    <property type="entry name" value="C-terminal effector domain of the bipartite response regulators"/>
    <property type="match status" value="1"/>
</dbReference>
<dbReference type="GO" id="GO:0006355">
    <property type="term" value="P:regulation of DNA-templated transcription"/>
    <property type="evidence" value="ECO:0007669"/>
    <property type="project" value="InterPro"/>
</dbReference>
<evidence type="ECO:0000259" key="6">
    <source>
        <dbReference type="PROSITE" id="PS50110"/>
    </source>
</evidence>
<dbReference type="GO" id="GO:0005829">
    <property type="term" value="C:cytosol"/>
    <property type="evidence" value="ECO:0007669"/>
    <property type="project" value="TreeGrafter"/>
</dbReference>
<keyword evidence="3 5" id="KW-0238">DNA-binding</keyword>
<feature type="domain" description="Response regulatory" evidence="6">
    <location>
        <begin position="21"/>
        <end position="135"/>
    </location>
</feature>
<proteinExistence type="predicted"/>
<dbReference type="SUPFAM" id="SSF52172">
    <property type="entry name" value="CheY-like"/>
    <property type="match status" value="1"/>
</dbReference>
<evidence type="ECO:0000313" key="9">
    <source>
        <dbReference type="Proteomes" id="UP000274358"/>
    </source>
</evidence>
<dbReference type="SMART" id="SM00448">
    <property type="entry name" value="REC"/>
    <property type="match status" value="1"/>
</dbReference>
<dbReference type="PROSITE" id="PS50110">
    <property type="entry name" value="RESPONSE_REGULATORY"/>
    <property type="match status" value="1"/>
</dbReference>
<accession>A0A432M2K3</accession>
<dbReference type="Proteomes" id="UP000274358">
    <property type="component" value="Unassembled WGS sequence"/>
</dbReference>
<dbReference type="AlphaFoldDB" id="A0A432M2K3"/>
<dbReference type="PANTHER" id="PTHR48111">
    <property type="entry name" value="REGULATOR OF RPOS"/>
    <property type="match status" value="1"/>
</dbReference>
<dbReference type="PANTHER" id="PTHR48111:SF40">
    <property type="entry name" value="PHOSPHATE REGULON TRANSCRIPTIONAL REGULATORY PROTEIN PHOB"/>
    <property type="match status" value="1"/>
</dbReference>
<evidence type="ECO:0000256" key="1">
    <source>
        <dbReference type="ARBA" id="ARBA00022553"/>
    </source>
</evidence>
<gene>
    <name evidence="8" type="ORF">EKH80_16780</name>
</gene>
<dbReference type="PROSITE" id="PS51755">
    <property type="entry name" value="OMPR_PHOB"/>
    <property type="match status" value="1"/>
</dbReference>
<dbReference type="GO" id="GO:0032993">
    <property type="term" value="C:protein-DNA complex"/>
    <property type="evidence" value="ECO:0007669"/>
    <property type="project" value="TreeGrafter"/>
</dbReference>
<keyword evidence="9" id="KW-1185">Reference proteome</keyword>
<evidence type="ECO:0000256" key="5">
    <source>
        <dbReference type="PROSITE-ProRule" id="PRU01091"/>
    </source>
</evidence>
<name>A0A432M2K3_9GAMM</name>
<dbReference type="GO" id="GO:0000976">
    <property type="term" value="F:transcription cis-regulatory region binding"/>
    <property type="evidence" value="ECO:0007669"/>
    <property type="project" value="TreeGrafter"/>
</dbReference>
<dbReference type="InterPro" id="IPR001789">
    <property type="entry name" value="Sig_transdc_resp-reg_receiver"/>
</dbReference>
<feature type="DNA-binding region" description="OmpR/PhoB-type" evidence="5">
    <location>
        <begin position="141"/>
        <end position="243"/>
    </location>
</feature>
<keyword evidence="1 4" id="KW-0597">Phosphoprotein</keyword>
<evidence type="ECO:0000256" key="4">
    <source>
        <dbReference type="PROSITE-ProRule" id="PRU00169"/>
    </source>
</evidence>
<dbReference type="InterPro" id="IPR011006">
    <property type="entry name" value="CheY-like_superfamily"/>
</dbReference>
<reference evidence="8 9" key="1">
    <citation type="submission" date="2018-12" db="EMBL/GenBank/DDBJ databases">
        <title>Dyella dinghuensis sp. nov. DHOA06 and Dyella choica sp. nov. 4M-K27, isolated from forest soil.</title>
        <authorList>
            <person name="Qiu L.-H."/>
            <person name="Gao Z.-H."/>
        </authorList>
    </citation>
    <scope>NUCLEOTIDE SEQUENCE [LARGE SCALE GENOMIC DNA]</scope>
    <source>
        <strain evidence="8 9">4M-K27</strain>
    </source>
</reference>
<dbReference type="Gene3D" id="1.10.10.10">
    <property type="entry name" value="Winged helix-like DNA-binding domain superfamily/Winged helix DNA-binding domain"/>
    <property type="match status" value="1"/>
</dbReference>
<dbReference type="Pfam" id="PF00072">
    <property type="entry name" value="Response_reg"/>
    <property type="match status" value="1"/>
</dbReference>
<feature type="domain" description="OmpR/PhoB-type" evidence="7">
    <location>
        <begin position="141"/>
        <end position="243"/>
    </location>
</feature>
<sequence>MPAPARRLEQGKGMVESTKGNVLVVDDDVRLRDEILVPGLKAFGFHAVGVGTAAELYRSIVVERYRLLVLDIALPDEDGFKIVSQLRALSDIGIVVLSGLDSTAHRVRGLIEGADVYLTKPVDVEVLAASLHSLRRRVGNAASYEVANTDWRLEAGGWRLLAPNGTIIALSMPERLLLNRLAVSSPEPTTRTALIDEFAAAIPGFDPTRLEMLIHRLRQKVSKKAGEELPLIAVRGVGYTLTLS</sequence>
<dbReference type="SMART" id="SM00862">
    <property type="entry name" value="Trans_reg_C"/>
    <property type="match status" value="1"/>
</dbReference>
<comment type="caution">
    <text evidence="8">The sequence shown here is derived from an EMBL/GenBank/DDBJ whole genome shotgun (WGS) entry which is preliminary data.</text>
</comment>